<protein>
    <recommendedName>
        <fullName evidence="4">DUF2798 domain-containing protein</fullName>
    </recommendedName>
</protein>
<sequence length="64" mass="7256">MSFYGMVTAYMNHGLPTESLVRSYGLTFLKNFVFAFPLQLIVMGSIIRFVFVKFVKPSLSLKTA</sequence>
<proteinExistence type="predicted"/>
<dbReference type="EMBL" id="RHHQ01000028">
    <property type="protein sequence ID" value="RNB79547.1"/>
    <property type="molecule type" value="Genomic_DNA"/>
</dbReference>
<dbReference type="Pfam" id="PF11391">
    <property type="entry name" value="DUF2798"/>
    <property type="match status" value="1"/>
</dbReference>
<evidence type="ECO:0000313" key="2">
    <source>
        <dbReference type="EMBL" id="RNB79547.1"/>
    </source>
</evidence>
<feature type="transmembrane region" description="Helical" evidence="1">
    <location>
        <begin position="32"/>
        <end position="51"/>
    </location>
</feature>
<accession>A0A3M8CWE1</accession>
<name>A0A3M8CWE1_9BACL</name>
<keyword evidence="3" id="KW-1185">Reference proteome</keyword>
<dbReference type="InterPro" id="IPR021529">
    <property type="entry name" value="DUF2798"/>
</dbReference>
<dbReference type="AlphaFoldDB" id="A0A3M8CWE1"/>
<organism evidence="2 3">
    <name type="scientific">Brevibacillus fluminis</name>
    <dbReference type="NCBI Taxonomy" id="511487"/>
    <lineage>
        <taxon>Bacteria</taxon>
        <taxon>Bacillati</taxon>
        <taxon>Bacillota</taxon>
        <taxon>Bacilli</taxon>
        <taxon>Bacillales</taxon>
        <taxon>Paenibacillaceae</taxon>
        <taxon>Brevibacillus</taxon>
    </lineage>
</organism>
<keyword evidence="1" id="KW-0812">Transmembrane</keyword>
<evidence type="ECO:0008006" key="4">
    <source>
        <dbReference type="Google" id="ProtNLM"/>
    </source>
</evidence>
<comment type="caution">
    <text evidence="2">The sequence shown here is derived from an EMBL/GenBank/DDBJ whole genome shotgun (WGS) entry which is preliminary data.</text>
</comment>
<gene>
    <name evidence="2" type="ORF">EDM56_28905</name>
</gene>
<keyword evidence="1" id="KW-0472">Membrane</keyword>
<evidence type="ECO:0000256" key="1">
    <source>
        <dbReference type="SAM" id="Phobius"/>
    </source>
</evidence>
<reference evidence="2 3" key="1">
    <citation type="submission" date="2018-10" db="EMBL/GenBank/DDBJ databases">
        <title>Phylogenomics of Brevibacillus.</title>
        <authorList>
            <person name="Dunlap C."/>
        </authorList>
    </citation>
    <scope>NUCLEOTIDE SEQUENCE [LARGE SCALE GENOMIC DNA]</scope>
    <source>
        <strain evidence="2 3">JCM 15716</strain>
    </source>
</reference>
<dbReference type="OrthoDB" id="7062363at2"/>
<dbReference type="Proteomes" id="UP000271031">
    <property type="component" value="Unassembled WGS sequence"/>
</dbReference>
<evidence type="ECO:0000313" key="3">
    <source>
        <dbReference type="Proteomes" id="UP000271031"/>
    </source>
</evidence>
<dbReference type="RefSeq" id="WP_122921398.1">
    <property type="nucleotide sequence ID" value="NZ_RHHQ01000028.1"/>
</dbReference>
<keyword evidence="1" id="KW-1133">Transmembrane helix</keyword>